<feature type="domain" description="N-acetyltransferase" evidence="3">
    <location>
        <begin position="2"/>
        <end position="167"/>
    </location>
</feature>
<reference evidence="4 5" key="1">
    <citation type="submission" date="2016-10" db="EMBL/GenBank/DDBJ databases">
        <authorList>
            <person name="de Groot N.N."/>
        </authorList>
    </citation>
    <scope>NUCLEOTIDE SEQUENCE [LARGE SCALE GENOMIC DNA]</scope>
    <source>
        <strain evidence="4 5">CGMCC 1.5058</strain>
    </source>
</reference>
<dbReference type="PANTHER" id="PTHR43877">
    <property type="entry name" value="AMINOALKYLPHOSPHONATE N-ACETYLTRANSFERASE-RELATED-RELATED"/>
    <property type="match status" value="1"/>
</dbReference>
<dbReference type="InterPro" id="IPR000182">
    <property type="entry name" value="GNAT_dom"/>
</dbReference>
<evidence type="ECO:0000256" key="2">
    <source>
        <dbReference type="ARBA" id="ARBA00023315"/>
    </source>
</evidence>
<dbReference type="PROSITE" id="PS51186">
    <property type="entry name" value="GNAT"/>
    <property type="match status" value="1"/>
</dbReference>
<protein>
    <submittedName>
        <fullName evidence="4">Protein N-acetyltransferase, RimJ/RimL family</fullName>
    </submittedName>
</protein>
<evidence type="ECO:0000313" key="4">
    <source>
        <dbReference type="EMBL" id="SDI09767.1"/>
    </source>
</evidence>
<evidence type="ECO:0000259" key="3">
    <source>
        <dbReference type="PROSITE" id="PS51186"/>
    </source>
</evidence>
<keyword evidence="2" id="KW-0012">Acyltransferase</keyword>
<accession>A0A1G8HSY0</accession>
<gene>
    <name evidence="4" type="ORF">SAMN05421804_101679</name>
</gene>
<evidence type="ECO:0000256" key="1">
    <source>
        <dbReference type="ARBA" id="ARBA00022679"/>
    </source>
</evidence>
<dbReference type="AlphaFoldDB" id="A0A1G8HSY0"/>
<dbReference type="RefSeq" id="WP_031574092.1">
    <property type="nucleotide sequence ID" value="NZ_FNDZ01000001.1"/>
</dbReference>
<organism evidence="4 5">
    <name type="scientific">Proteiniclasticum ruminis</name>
    <dbReference type="NCBI Taxonomy" id="398199"/>
    <lineage>
        <taxon>Bacteria</taxon>
        <taxon>Bacillati</taxon>
        <taxon>Bacillota</taxon>
        <taxon>Clostridia</taxon>
        <taxon>Eubacteriales</taxon>
        <taxon>Clostridiaceae</taxon>
        <taxon>Proteiniclasticum</taxon>
    </lineage>
</organism>
<dbReference type="EMBL" id="FNDZ01000001">
    <property type="protein sequence ID" value="SDI09767.1"/>
    <property type="molecule type" value="Genomic_DNA"/>
</dbReference>
<dbReference type="Proteomes" id="UP000183255">
    <property type="component" value="Unassembled WGS sequence"/>
</dbReference>
<dbReference type="InterPro" id="IPR016181">
    <property type="entry name" value="Acyl_CoA_acyltransferase"/>
</dbReference>
<dbReference type="CDD" id="cd04301">
    <property type="entry name" value="NAT_SF"/>
    <property type="match status" value="1"/>
</dbReference>
<evidence type="ECO:0000313" key="5">
    <source>
        <dbReference type="Proteomes" id="UP000183255"/>
    </source>
</evidence>
<dbReference type="Pfam" id="PF00583">
    <property type="entry name" value="Acetyltransf_1"/>
    <property type="match status" value="1"/>
</dbReference>
<sequence length="170" mass="19853">MENFRCATKTDAPLLAGLREKVWKETYEGIYPKEMLDSFDRTLHEKKFHSQITAPDTFVYIAEFDDTPIGYFSFGRPRKKEERPKDLVLHSFYLLSSHQGRGIGKRIFRFIRTYGEDHQLTKLYSSCNAHNHSALAFYQKMGGNILFSDVGHENPAEDSVYLEYDIDREL</sequence>
<dbReference type="SUPFAM" id="SSF55729">
    <property type="entry name" value="Acyl-CoA N-acyltransferases (Nat)"/>
    <property type="match status" value="1"/>
</dbReference>
<dbReference type="Gene3D" id="3.40.630.30">
    <property type="match status" value="1"/>
</dbReference>
<proteinExistence type="predicted"/>
<keyword evidence="1 4" id="KW-0808">Transferase</keyword>
<dbReference type="InterPro" id="IPR050832">
    <property type="entry name" value="Bact_Acetyltransf"/>
</dbReference>
<name>A0A1G8HSY0_9CLOT</name>
<dbReference type="GO" id="GO:0016747">
    <property type="term" value="F:acyltransferase activity, transferring groups other than amino-acyl groups"/>
    <property type="evidence" value="ECO:0007669"/>
    <property type="project" value="InterPro"/>
</dbReference>